<feature type="domain" description="DUF5017" evidence="1">
    <location>
        <begin position="16"/>
        <end position="209"/>
    </location>
</feature>
<comment type="caution">
    <text evidence="2">The sequence shown here is derived from an EMBL/GenBank/DDBJ whole genome shotgun (WGS) entry which is preliminary data.</text>
</comment>
<dbReference type="Proteomes" id="UP000244168">
    <property type="component" value="Unassembled WGS sequence"/>
</dbReference>
<gene>
    <name evidence="2" type="ORF">C8P68_10722</name>
</gene>
<dbReference type="AlphaFoldDB" id="A0A2T5J5X9"/>
<accession>A0A2T5J5X9</accession>
<dbReference type="EMBL" id="QAOQ01000007">
    <property type="protein sequence ID" value="PTQ93965.1"/>
    <property type="molecule type" value="Genomic_DNA"/>
</dbReference>
<protein>
    <submittedName>
        <fullName evidence="2">Uncharacterized protein DUF5017</fullName>
    </submittedName>
</protein>
<proteinExistence type="predicted"/>
<evidence type="ECO:0000313" key="2">
    <source>
        <dbReference type="EMBL" id="PTQ93965.1"/>
    </source>
</evidence>
<evidence type="ECO:0000259" key="1">
    <source>
        <dbReference type="Pfam" id="PF16409"/>
    </source>
</evidence>
<organism evidence="2 3">
    <name type="scientific">Mucilaginibacter yixingensis</name>
    <dbReference type="NCBI Taxonomy" id="1295612"/>
    <lineage>
        <taxon>Bacteria</taxon>
        <taxon>Pseudomonadati</taxon>
        <taxon>Bacteroidota</taxon>
        <taxon>Sphingobacteriia</taxon>
        <taxon>Sphingobacteriales</taxon>
        <taxon>Sphingobacteriaceae</taxon>
        <taxon>Mucilaginibacter</taxon>
    </lineage>
</organism>
<dbReference type="InterPro" id="IPR032185">
    <property type="entry name" value="DUF5017"/>
</dbReference>
<keyword evidence="3" id="KW-1185">Reference proteome</keyword>
<evidence type="ECO:0000313" key="3">
    <source>
        <dbReference type="Proteomes" id="UP000244168"/>
    </source>
</evidence>
<sequence>MKLSYIIAITALALAACNKKQDVPSPSFGVTAVKNNGSAPASFAPGDTVNFKFSGNPNVITFYSGEVGKRYQYINRTQAAGTAQLQFTSQLANGTQAGSLSLLVSTDFKGVALKTLAGVLVRDTATTNANIASATWTDITSRATIPTNTTATSSGLIDLSDLAKQGKPVYFAFKYNGASGTIQNKWTITNFAINNVLSDATTYTIANLNSPAKPLSNYGVASYSPGWAVSYDPAKNANNYAWVYTDGTSLVITGATTAATASAEAWAISGPVDLTKVTPDAGVAIKSEIATLGSYTYSYTQAGSYNAVFVATNATADDSKTTVQQVAVTVK</sequence>
<reference evidence="2 3" key="1">
    <citation type="submission" date="2018-04" db="EMBL/GenBank/DDBJ databases">
        <title>Genomic Encyclopedia of Archaeal and Bacterial Type Strains, Phase II (KMG-II): from individual species to whole genera.</title>
        <authorList>
            <person name="Goeker M."/>
        </authorList>
    </citation>
    <scope>NUCLEOTIDE SEQUENCE [LARGE SCALE GENOMIC DNA]</scope>
    <source>
        <strain evidence="2 3">DSM 26809</strain>
    </source>
</reference>
<name>A0A2T5J5X9_9SPHI</name>
<dbReference type="RefSeq" id="WP_170113659.1">
    <property type="nucleotide sequence ID" value="NZ_CP160205.1"/>
</dbReference>
<dbReference type="Pfam" id="PF16409">
    <property type="entry name" value="DUF5017"/>
    <property type="match status" value="1"/>
</dbReference>
<dbReference type="PROSITE" id="PS51257">
    <property type="entry name" value="PROKAR_LIPOPROTEIN"/>
    <property type="match status" value="1"/>
</dbReference>